<protein>
    <submittedName>
        <fullName evidence="1">Uncharacterized protein</fullName>
    </submittedName>
</protein>
<gene>
    <name evidence="1" type="ORF">TCIL3000_8_500</name>
</gene>
<dbReference type="AlphaFoldDB" id="G0UR33"/>
<organism evidence="1">
    <name type="scientific">Trypanosoma congolense (strain IL3000)</name>
    <dbReference type="NCBI Taxonomy" id="1068625"/>
    <lineage>
        <taxon>Eukaryota</taxon>
        <taxon>Discoba</taxon>
        <taxon>Euglenozoa</taxon>
        <taxon>Kinetoplastea</taxon>
        <taxon>Metakinetoplastina</taxon>
        <taxon>Trypanosomatida</taxon>
        <taxon>Trypanosomatidae</taxon>
        <taxon>Trypanosoma</taxon>
        <taxon>Nannomonas</taxon>
    </lineage>
</organism>
<sequence length="112" mass="13140">MSNKCTSQNMFLRGRTFPFTTTTHVPASAKIIFFFFYKNNVHKQEERKKKSRSVQSLHIALLLYSSSPKEASWSVFPYRISLHNIFTRESNQLKVTSTTRGKLKYIYLRANL</sequence>
<proteinExistence type="predicted"/>
<evidence type="ECO:0000313" key="1">
    <source>
        <dbReference type="EMBL" id="CCC91844.1"/>
    </source>
</evidence>
<name>G0UR33_TRYCI</name>
<accession>G0UR33</accession>
<dbReference type="EMBL" id="HE575321">
    <property type="protein sequence ID" value="CCC91844.1"/>
    <property type="molecule type" value="Genomic_DNA"/>
</dbReference>
<reference evidence="1" key="1">
    <citation type="journal article" date="2012" name="Proc. Natl. Acad. Sci. U.S.A.">
        <title>Antigenic diversity is generated by distinct evolutionary mechanisms in African trypanosome species.</title>
        <authorList>
            <person name="Jackson A.P."/>
            <person name="Berry A."/>
            <person name="Aslett M."/>
            <person name="Allison H.C."/>
            <person name="Burton P."/>
            <person name="Vavrova-Anderson J."/>
            <person name="Brown R."/>
            <person name="Browne H."/>
            <person name="Corton N."/>
            <person name="Hauser H."/>
            <person name="Gamble J."/>
            <person name="Gilderthorp R."/>
            <person name="Marcello L."/>
            <person name="McQuillan J."/>
            <person name="Otto T.D."/>
            <person name="Quail M.A."/>
            <person name="Sanders M.J."/>
            <person name="van Tonder A."/>
            <person name="Ginger M.L."/>
            <person name="Field M.C."/>
            <person name="Barry J.D."/>
            <person name="Hertz-Fowler C."/>
            <person name="Berriman M."/>
        </authorList>
    </citation>
    <scope>NUCLEOTIDE SEQUENCE</scope>
    <source>
        <strain evidence="1">IL3000</strain>
    </source>
</reference>